<evidence type="ECO:0000313" key="6">
    <source>
        <dbReference type="EMBL" id="MDT8759794.1"/>
    </source>
</evidence>
<dbReference type="InterPro" id="IPR009057">
    <property type="entry name" value="Homeodomain-like_sf"/>
</dbReference>
<organism evidence="6">
    <name type="scientific">Sphingomonas psychrotolerans</name>
    <dbReference type="NCBI Taxonomy" id="1327635"/>
    <lineage>
        <taxon>Bacteria</taxon>
        <taxon>Pseudomonadati</taxon>
        <taxon>Pseudomonadota</taxon>
        <taxon>Alphaproteobacteria</taxon>
        <taxon>Sphingomonadales</taxon>
        <taxon>Sphingomonadaceae</taxon>
        <taxon>Sphingomonas</taxon>
    </lineage>
</organism>
<feature type="domain" description="HTH tetR-type" evidence="5">
    <location>
        <begin position="9"/>
        <end position="69"/>
    </location>
</feature>
<dbReference type="InterPro" id="IPR001647">
    <property type="entry name" value="HTH_TetR"/>
</dbReference>
<evidence type="ECO:0000256" key="2">
    <source>
        <dbReference type="ARBA" id="ARBA00023125"/>
    </source>
</evidence>
<dbReference type="PANTHER" id="PTHR47506">
    <property type="entry name" value="TRANSCRIPTIONAL REGULATORY PROTEIN"/>
    <property type="match status" value="1"/>
</dbReference>
<dbReference type="PRINTS" id="PR00455">
    <property type="entry name" value="HTHTETR"/>
</dbReference>
<protein>
    <submittedName>
        <fullName evidence="6">TetR/AcrR family transcriptional regulator</fullName>
    </submittedName>
</protein>
<evidence type="ECO:0000259" key="5">
    <source>
        <dbReference type="PROSITE" id="PS50977"/>
    </source>
</evidence>
<evidence type="ECO:0000256" key="4">
    <source>
        <dbReference type="PROSITE-ProRule" id="PRU00335"/>
    </source>
</evidence>
<feature type="DNA-binding region" description="H-T-H motif" evidence="4">
    <location>
        <begin position="32"/>
        <end position="51"/>
    </location>
</feature>
<gene>
    <name evidence="6" type="ORF">MZO42_13910</name>
</gene>
<dbReference type="Gene3D" id="1.10.357.10">
    <property type="entry name" value="Tetracycline Repressor, domain 2"/>
    <property type="match status" value="1"/>
</dbReference>
<proteinExistence type="predicted"/>
<keyword evidence="1" id="KW-0805">Transcription regulation</keyword>
<dbReference type="Pfam" id="PF00440">
    <property type="entry name" value="TetR_N"/>
    <property type="match status" value="1"/>
</dbReference>
<accession>A0ABU3N5I3</accession>
<sequence>MRYDAEHRERTRATILKEAAGAIRAKGPDGIGVAALMKQAGLTHGGFYAHFKSKDDLVAEAIGVMFEEARNRFDRSRADADPRQALSDYVGFYLSPMHRDARGKGCPVAALSGDMARLEPQGRERFGRGVATLAGWLGKALEAYGVPDAETAGRSMLAELVGALLLSRAVADPGESDAILASAAASIRARYCLEEAQ</sequence>
<evidence type="ECO:0000256" key="1">
    <source>
        <dbReference type="ARBA" id="ARBA00023015"/>
    </source>
</evidence>
<dbReference type="PROSITE" id="PS50977">
    <property type="entry name" value="HTH_TETR_2"/>
    <property type="match status" value="1"/>
</dbReference>
<keyword evidence="3" id="KW-0804">Transcription</keyword>
<reference evidence="6" key="1">
    <citation type="submission" date="2022-04" db="EMBL/GenBank/DDBJ databases">
        <title>Tomato heritable bacteria conferring resistance against bacterial wilt.</title>
        <authorList>
            <person name="Yin J."/>
        </authorList>
    </citation>
    <scope>NUCLEOTIDE SEQUENCE</scope>
    <source>
        <strain evidence="6">Cra20</strain>
    </source>
</reference>
<dbReference type="Gene3D" id="1.10.10.60">
    <property type="entry name" value="Homeodomain-like"/>
    <property type="match status" value="1"/>
</dbReference>
<comment type="caution">
    <text evidence="6">The sequence shown here is derived from an EMBL/GenBank/DDBJ whole genome shotgun (WGS) entry which is preliminary data.</text>
</comment>
<dbReference type="EMBL" id="JALMLT010000003">
    <property type="protein sequence ID" value="MDT8759794.1"/>
    <property type="molecule type" value="Genomic_DNA"/>
</dbReference>
<evidence type="ECO:0000256" key="3">
    <source>
        <dbReference type="ARBA" id="ARBA00023163"/>
    </source>
</evidence>
<dbReference type="SUPFAM" id="SSF48498">
    <property type="entry name" value="Tetracyclin repressor-like, C-terminal domain"/>
    <property type="match status" value="1"/>
</dbReference>
<dbReference type="SUPFAM" id="SSF46689">
    <property type="entry name" value="Homeodomain-like"/>
    <property type="match status" value="1"/>
</dbReference>
<dbReference type="PANTHER" id="PTHR47506:SF7">
    <property type="entry name" value="TRANSCRIPTIONAL REGULATORY PROTEIN"/>
    <property type="match status" value="1"/>
</dbReference>
<dbReference type="InterPro" id="IPR036271">
    <property type="entry name" value="Tet_transcr_reg_TetR-rel_C_sf"/>
</dbReference>
<name>A0ABU3N5I3_9SPHN</name>
<keyword evidence="2 4" id="KW-0238">DNA-binding</keyword>